<dbReference type="AlphaFoldDB" id="X1RP69"/>
<dbReference type="EMBL" id="BARV01039470">
    <property type="protein sequence ID" value="GAI57334.1"/>
    <property type="molecule type" value="Genomic_DNA"/>
</dbReference>
<evidence type="ECO:0000313" key="1">
    <source>
        <dbReference type="EMBL" id="GAI57334.1"/>
    </source>
</evidence>
<comment type="caution">
    <text evidence="1">The sequence shown here is derived from an EMBL/GenBank/DDBJ whole genome shotgun (WGS) entry which is preliminary data.</text>
</comment>
<name>X1RP69_9ZZZZ</name>
<accession>X1RP69</accession>
<sequence>TDARTLAPKAKTLQELVEMSLAWAVKKLRFRLGREPQIAFLPDGPYGIPVKANDDF</sequence>
<reference evidence="1" key="1">
    <citation type="journal article" date="2014" name="Front. Microbiol.">
        <title>High frequency of phylogenetically diverse reductive dehalogenase-homologous genes in deep subseafloor sedimentary metagenomes.</title>
        <authorList>
            <person name="Kawai M."/>
            <person name="Futagami T."/>
            <person name="Toyoda A."/>
            <person name="Takaki Y."/>
            <person name="Nishi S."/>
            <person name="Hori S."/>
            <person name="Arai W."/>
            <person name="Tsubouchi T."/>
            <person name="Morono Y."/>
            <person name="Uchiyama I."/>
            <person name="Ito T."/>
            <person name="Fujiyama A."/>
            <person name="Inagaki F."/>
            <person name="Takami H."/>
        </authorList>
    </citation>
    <scope>NUCLEOTIDE SEQUENCE</scope>
    <source>
        <strain evidence="1">Expedition CK06-06</strain>
    </source>
</reference>
<organism evidence="1">
    <name type="scientific">marine sediment metagenome</name>
    <dbReference type="NCBI Taxonomy" id="412755"/>
    <lineage>
        <taxon>unclassified sequences</taxon>
        <taxon>metagenomes</taxon>
        <taxon>ecological metagenomes</taxon>
    </lineage>
</organism>
<gene>
    <name evidence="1" type="ORF">S06H3_60495</name>
</gene>
<feature type="non-terminal residue" evidence="1">
    <location>
        <position position="1"/>
    </location>
</feature>
<proteinExistence type="predicted"/>
<protein>
    <submittedName>
        <fullName evidence="1">Uncharacterized protein</fullName>
    </submittedName>
</protein>